<dbReference type="SUPFAM" id="SSF53098">
    <property type="entry name" value="Ribonuclease H-like"/>
    <property type="match status" value="1"/>
</dbReference>
<dbReference type="PANTHER" id="PTHR35004:SF8">
    <property type="entry name" value="TRANSPOSASE RV3428C-RELATED"/>
    <property type="match status" value="1"/>
</dbReference>
<dbReference type="Gene3D" id="3.30.420.10">
    <property type="entry name" value="Ribonuclease H-like superfamily/Ribonuclease H"/>
    <property type="match status" value="1"/>
</dbReference>
<dbReference type="RefSeq" id="WP_330130453.1">
    <property type="nucleotide sequence ID" value="NZ_JAUHLI010000052.1"/>
</dbReference>
<feature type="domain" description="Integrase catalytic" evidence="1">
    <location>
        <begin position="92"/>
        <end position="252"/>
    </location>
</feature>
<dbReference type="InterPro" id="IPR036397">
    <property type="entry name" value="RNaseH_sf"/>
</dbReference>
<organism evidence="2 3">
    <name type="scientific">Alkalimonas cellulosilytica</name>
    <dbReference type="NCBI Taxonomy" id="3058395"/>
    <lineage>
        <taxon>Bacteria</taxon>
        <taxon>Pseudomonadati</taxon>
        <taxon>Pseudomonadota</taxon>
        <taxon>Gammaproteobacteria</taxon>
        <taxon>Alkalimonas</taxon>
    </lineage>
</organism>
<dbReference type="EMBL" id="JAUHLI010000052">
    <property type="protein sequence ID" value="MEE2003434.1"/>
    <property type="molecule type" value="Genomic_DNA"/>
</dbReference>
<dbReference type="Pfam" id="PF00665">
    <property type="entry name" value="rve"/>
    <property type="match status" value="1"/>
</dbReference>
<evidence type="ECO:0000259" key="1">
    <source>
        <dbReference type="PROSITE" id="PS50994"/>
    </source>
</evidence>
<comment type="caution">
    <text evidence="2">The sequence shown here is derived from an EMBL/GenBank/DDBJ whole genome shotgun (WGS) entry which is preliminary data.</text>
</comment>
<dbReference type="NCBIfam" id="NF033546">
    <property type="entry name" value="transpos_IS21"/>
    <property type="match status" value="1"/>
</dbReference>
<gene>
    <name evidence="2" type="primary">istA</name>
    <name evidence="2" type="ORF">QWY20_18480</name>
</gene>
<feature type="non-terminal residue" evidence="2">
    <location>
        <position position="252"/>
    </location>
</feature>
<evidence type="ECO:0000313" key="3">
    <source>
        <dbReference type="Proteomes" id="UP001336314"/>
    </source>
</evidence>
<sequence>VTSAAEQQGIDWPTICTLDDSALAKLIYPKADARVSTRLELPDWTTVHKELRKAGVTKHLLWEEYAQQYPNRSYSYPQYCHLYGEWQKKQRRSMRQNHIAGDMLFVDYAGQTVPIVCASTGEVRFAQVFVAVLGASNYTYAEATLTQTLPDWLGSHARVFSFFGGVPKLIVPDNLKSGVTKACRYDPDINAAYHQLAHHYGCAVMPARPRKPQDKAKAEVGVQIIERWILARLRHHTFFSLAELNHCIRALL</sequence>
<name>A0ABU7JA65_9GAMM</name>
<keyword evidence="3" id="KW-1185">Reference proteome</keyword>
<reference evidence="2 3" key="1">
    <citation type="submission" date="2023-07" db="EMBL/GenBank/DDBJ databases">
        <title>Alkalimonas sp., MEB108 novel, alkaliphilic bacterium isolated from Lonar Lake, India.</title>
        <authorList>
            <person name="Joshi A."/>
            <person name="Thite S."/>
        </authorList>
    </citation>
    <scope>NUCLEOTIDE SEQUENCE [LARGE SCALE GENOMIC DNA]</scope>
    <source>
        <strain evidence="2 3">MEB108</strain>
    </source>
</reference>
<evidence type="ECO:0000313" key="2">
    <source>
        <dbReference type="EMBL" id="MEE2003434.1"/>
    </source>
</evidence>
<dbReference type="InterPro" id="IPR001584">
    <property type="entry name" value="Integrase_cat-core"/>
</dbReference>
<dbReference type="PANTHER" id="PTHR35004">
    <property type="entry name" value="TRANSPOSASE RV3428C-RELATED"/>
    <property type="match status" value="1"/>
</dbReference>
<dbReference type="PROSITE" id="PS50994">
    <property type="entry name" value="INTEGRASE"/>
    <property type="match status" value="1"/>
</dbReference>
<feature type="non-terminal residue" evidence="2">
    <location>
        <position position="1"/>
    </location>
</feature>
<accession>A0ABU7JA65</accession>
<protein>
    <submittedName>
        <fullName evidence="2">IS21 family transposase</fullName>
    </submittedName>
</protein>
<dbReference type="InterPro" id="IPR012337">
    <property type="entry name" value="RNaseH-like_sf"/>
</dbReference>
<dbReference type="Proteomes" id="UP001336314">
    <property type="component" value="Unassembled WGS sequence"/>
</dbReference>
<proteinExistence type="predicted"/>